<dbReference type="GO" id="GO:0098552">
    <property type="term" value="C:side of membrane"/>
    <property type="evidence" value="ECO:0007669"/>
    <property type="project" value="UniProtKB-KW"/>
</dbReference>
<accession>A0A5N6Q8A8</accession>
<dbReference type="Pfam" id="PF25079">
    <property type="entry name" value="COB_C"/>
    <property type="match status" value="1"/>
</dbReference>
<evidence type="ECO:0000313" key="12">
    <source>
        <dbReference type="EMBL" id="KAE7995478.1"/>
    </source>
</evidence>
<sequence length="815" mass="90442">MNTALGVLTFVFFLLSLSKSQDYEDEKPAAPPPEVESCNGIFLSYDFNSRTKLYPRVKNATAQAWAFNATATILNTGTLELKAWKMFIGFQHEEILVGAGGAVLIDGDDFPAPVGNGSYFSGSPLADLKTAIDTAGDLSQIQVQIQISGTQFGVKPPGIPMPKTIRLVNDGYTCPAPRRRVKKSVYVCCVRNPKFKVAKTTKTKFLPRQKGDLTIAYDVIQAYENNYLAQVTMENKSPLGRLDHWNLTWEWMRGEFISTMRGAYTRKIEYAECIYGVAGKYYGGMDFSMVMNCQKRPVIADLPLERANDTKVGKLPFCCRNGSLLPPIMDPSKSKSVFQLQVFKIPPDLNRTALYPPEKWKITGVLNPDYKCGPPIRVDPTEFPDPSGLEAISTAIATWQIVCNITRPTKRNSRCCVSFSAYYNDSVIPCNTCACGCDDDDKCNPAAQAMFLPAEALLVPFENRIQKSIAWAKIKHLHIPKPLPCGDNCGVSINWHVNSDYKSGWTARITLFNWEEIVFENWFTAIQMKKAYRGYENVYSFNGTLIPGLNNTIFFQGLKGLNFLVGKTNGSSPRNDPKVPGKQQSVISFTKGKTPGIKLAKGDGFPSRVFFNGEECSLPTQFPIGNGNRCHVHLVEVILLILVTLLLLQNHHGQVVLFLIKPKEPKIVAQPVSMAGFKLEVFPAVELNITLGILVTVDNRNYGSFKYRNTTAYISYRGDVVAEAPIRDDTIPARGKHNISTTVNLIPDKLVKNPYFLVDAVVTGVLNFTSTTTLHGKVSLFKLLKMKGTSFCTCNISIFVLPKTVDSVCKAKFTL</sequence>
<comment type="subcellular location">
    <subcellularLocation>
        <location evidence="1">Cell membrane</location>
        <topology evidence="1">Lipid-anchor</topology>
        <topology evidence="1">GPI-anchor</topology>
    </subcellularLocation>
</comment>
<dbReference type="AlphaFoldDB" id="A0A5N6Q8A8"/>
<dbReference type="InterPro" id="IPR006918">
    <property type="entry name" value="COBRA_pln"/>
</dbReference>
<dbReference type="InterPro" id="IPR004864">
    <property type="entry name" value="LEA_2"/>
</dbReference>
<keyword evidence="13" id="KW-1185">Reference proteome</keyword>
<comment type="similarity">
    <text evidence="2">Belongs to the COBRA family.</text>
</comment>
<dbReference type="Proteomes" id="UP000327013">
    <property type="component" value="Chromosome 1"/>
</dbReference>
<keyword evidence="8" id="KW-0449">Lipoprotein</keyword>
<dbReference type="SUPFAM" id="SSF117070">
    <property type="entry name" value="LEA14-like"/>
    <property type="match status" value="1"/>
</dbReference>
<evidence type="ECO:0000259" key="10">
    <source>
        <dbReference type="Pfam" id="PF03168"/>
    </source>
</evidence>
<keyword evidence="6" id="KW-0472">Membrane</keyword>
<protein>
    <submittedName>
        <fullName evidence="12">Uncharacterized protein</fullName>
    </submittedName>
</protein>
<evidence type="ECO:0000256" key="3">
    <source>
        <dbReference type="ARBA" id="ARBA00022475"/>
    </source>
</evidence>
<evidence type="ECO:0000256" key="9">
    <source>
        <dbReference type="SAM" id="SignalP"/>
    </source>
</evidence>
<keyword evidence="7" id="KW-0325">Glycoprotein</keyword>
<dbReference type="EMBL" id="CM017321">
    <property type="protein sequence ID" value="KAE7995478.1"/>
    <property type="molecule type" value="Genomic_DNA"/>
</dbReference>
<dbReference type="InterPro" id="IPR056900">
    <property type="entry name" value="COB_C"/>
</dbReference>
<evidence type="ECO:0000256" key="8">
    <source>
        <dbReference type="ARBA" id="ARBA00023288"/>
    </source>
</evidence>
<evidence type="ECO:0000256" key="4">
    <source>
        <dbReference type="ARBA" id="ARBA00022622"/>
    </source>
</evidence>
<feature type="chain" id="PRO_5024452170" evidence="9">
    <location>
        <begin position="21"/>
        <end position="815"/>
    </location>
</feature>
<evidence type="ECO:0000259" key="11">
    <source>
        <dbReference type="Pfam" id="PF25079"/>
    </source>
</evidence>
<evidence type="ECO:0000256" key="6">
    <source>
        <dbReference type="ARBA" id="ARBA00023136"/>
    </source>
</evidence>
<dbReference type="Pfam" id="PF03168">
    <property type="entry name" value="LEA_2"/>
    <property type="match status" value="1"/>
</dbReference>
<dbReference type="Pfam" id="PF04833">
    <property type="entry name" value="COBRA"/>
    <property type="match status" value="1"/>
</dbReference>
<feature type="domain" description="Late embryogenesis abundant protein LEA-2 subgroup" evidence="10">
    <location>
        <begin position="695"/>
        <end position="784"/>
    </location>
</feature>
<feature type="domain" description="COBRA C-terminal" evidence="11">
    <location>
        <begin position="414"/>
        <end position="623"/>
    </location>
</feature>
<name>A0A5N6Q8A8_9ROSI</name>
<dbReference type="GO" id="GO:0010215">
    <property type="term" value="P:cellulose microfibril organization"/>
    <property type="evidence" value="ECO:0007669"/>
    <property type="project" value="InterPro"/>
</dbReference>
<dbReference type="PANTHER" id="PTHR31052:SF12">
    <property type="entry name" value="COBRA-LIKE PROTEIN 7"/>
    <property type="match status" value="1"/>
</dbReference>
<evidence type="ECO:0000313" key="13">
    <source>
        <dbReference type="Proteomes" id="UP000327013"/>
    </source>
</evidence>
<keyword evidence="4" id="KW-0336">GPI-anchor</keyword>
<reference evidence="12 13" key="1">
    <citation type="submission" date="2019-06" db="EMBL/GenBank/DDBJ databases">
        <title>A chromosomal-level reference genome of Carpinus fangiana (Coryloideae, Betulaceae).</title>
        <authorList>
            <person name="Yang X."/>
            <person name="Wang Z."/>
            <person name="Zhang L."/>
            <person name="Hao G."/>
            <person name="Liu J."/>
            <person name="Yang Y."/>
        </authorList>
    </citation>
    <scope>NUCLEOTIDE SEQUENCE [LARGE SCALE GENOMIC DNA]</scope>
    <source>
        <strain evidence="12">Cfa_2016G</strain>
        <tissue evidence="12">Leaf</tissue>
    </source>
</reference>
<proteinExistence type="inferred from homology"/>
<dbReference type="PANTHER" id="PTHR31052">
    <property type="entry name" value="COBRA-LIKE PROTEIN 7"/>
    <property type="match status" value="1"/>
</dbReference>
<keyword evidence="3" id="KW-1003">Cell membrane</keyword>
<organism evidence="12 13">
    <name type="scientific">Carpinus fangiana</name>
    <dbReference type="NCBI Taxonomy" id="176857"/>
    <lineage>
        <taxon>Eukaryota</taxon>
        <taxon>Viridiplantae</taxon>
        <taxon>Streptophyta</taxon>
        <taxon>Embryophyta</taxon>
        <taxon>Tracheophyta</taxon>
        <taxon>Spermatophyta</taxon>
        <taxon>Magnoliopsida</taxon>
        <taxon>eudicotyledons</taxon>
        <taxon>Gunneridae</taxon>
        <taxon>Pentapetalae</taxon>
        <taxon>rosids</taxon>
        <taxon>fabids</taxon>
        <taxon>Fagales</taxon>
        <taxon>Betulaceae</taxon>
        <taxon>Carpinus</taxon>
    </lineage>
</organism>
<evidence type="ECO:0000256" key="1">
    <source>
        <dbReference type="ARBA" id="ARBA00004609"/>
    </source>
</evidence>
<evidence type="ECO:0000256" key="7">
    <source>
        <dbReference type="ARBA" id="ARBA00023180"/>
    </source>
</evidence>
<keyword evidence="5 9" id="KW-0732">Signal</keyword>
<feature type="signal peptide" evidence="9">
    <location>
        <begin position="1"/>
        <end position="20"/>
    </location>
</feature>
<dbReference type="GO" id="GO:0005886">
    <property type="term" value="C:plasma membrane"/>
    <property type="evidence" value="ECO:0007669"/>
    <property type="project" value="UniProtKB-SubCell"/>
</dbReference>
<evidence type="ECO:0000256" key="5">
    <source>
        <dbReference type="ARBA" id="ARBA00022729"/>
    </source>
</evidence>
<evidence type="ECO:0000256" key="2">
    <source>
        <dbReference type="ARBA" id="ARBA00005507"/>
    </source>
</evidence>
<dbReference type="OrthoDB" id="2014623at2759"/>
<gene>
    <name evidence="12" type="ORF">FH972_000262</name>
</gene>